<dbReference type="RefSeq" id="WP_344103166.1">
    <property type="nucleotide sequence ID" value="NZ_BAAANL010000004.1"/>
</dbReference>
<dbReference type="InterPro" id="IPR036291">
    <property type="entry name" value="NAD(P)-bd_dom_sf"/>
</dbReference>
<gene>
    <name evidence="3" type="ORF">GCM10009751_24620</name>
</gene>
<dbReference type="EMBL" id="BAAANL010000004">
    <property type="protein sequence ID" value="GAA1865563.1"/>
    <property type="molecule type" value="Genomic_DNA"/>
</dbReference>
<dbReference type="PANTHER" id="PTHR42760">
    <property type="entry name" value="SHORT-CHAIN DEHYDROGENASES/REDUCTASES FAMILY MEMBER"/>
    <property type="match status" value="1"/>
</dbReference>
<dbReference type="NCBIfam" id="NF006110">
    <property type="entry name" value="PRK08261.1"/>
    <property type="match status" value="1"/>
</dbReference>
<dbReference type="PRINTS" id="PR00081">
    <property type="entry name" value="GDHRDH"/>
</dbReference>
<dbReference type="Pfam" id="PF13561">
    <property type="entry name" value="adh_short_C2"/>
    <property type="match status" value="1"/>
</dbReference>
<keyword evidence="4" id="KW-1185">Reference proteome</keyword>
<proteinExistence type="inferred from homology"/>
<organism evidence="3 4">
    <name type="scientific">Myceligenerans crystallogenes</name>
    <dbReference type="NCBI Taxonomy" id="316335"/>
    <lineage>
        <taxon>Bacteria</taxon>
        <taxon>Bacillati</taxon>
        <taxon>Actinomycetota</taxon>
        <taxon>Actinomycetes</taxon>
        <taxon>Micrococcales</taxon>
        <taxon>Promicromonosporaceae</taxon>
        <taxon>Myceligenerans</taxon>
    </lineage>
</organism>
<evidence type="ECO:0000313" key="4">
    <source>
        <dbReference type="Proteomes" id="UP001501094"/>
    </source>
</evidence>
<reference evidence="3 4" key="1">
    <citation type="journal article" date="2019" name="Int. J. Syst. Evol. Microbiol.">
        <title>The Global Catalogue of Microorganisms (GCM) 10K type strain sequencing project: providing services to taxonomists for standard genome sequencing and annotation.</title>
        <authorList>
            <consortium name="The Broad Institute Genomics Platform"/>
            <consortium name="The Broad Institute Genome Sequencing Center for Infectious Disease"/>
            <person name="Wu L."/>
            <person name="Ma J."/>
        </authorList>
    </citation>
    <scope>NUCLEOTIDE SEQUENCE [LARGE SCALE GENOMIC DNA]</scope>
    <source>
        <strain evidence="3 4">JCM 14326</strain>
    </source>
</reference>
<evidence type="ECO:0000259" key="2">
    <source>
        <dbReference type="SMART" id="SM00822"/>
    </source>
</evidence>
<dbReference type="InterPro" id="IPR057326">
    <property type="entry name" value="KR_dom"/>
</dbReference>
<dbReference type="InterPro" id="IPR002347">
    <property type="entry name" value="SDR_fam"/>
</dbReference>
<feature type="domain" description="Ketoreductase" evidence="2">
    <location>
        <begin position="211"/>
        <end position="392"/>
    </location>
</feature>
<dbReference type="Proteomes" id="UP001501094">
    <property type="component" value="Unassembled WGS sequence"/>
</dbReference>
<sequence>MTDSYTRFANGGLKPLVKKLGLPQPAILRRHQPGSPLTVGPVLVVSDAASAADADAVATVLTGWELDVRRSPELGERERFGAVVVVLTGAQRPEDVSAPVLAAGGTLRRLAGNGRVVTVARAPEAGDAPALAATRAGVDGIVRSLGKELRGGATANGVQLTGGAAVDSPSAVATLRFFLSAKSAYVDGQILPVGPSEASGDIDWERPLEGKVAVVTGAARGIGAAIARTMARDGARVVVVDVPAAGEALAGVANAVNGVALQLDVTADDAADKILAAAAPLGGLGVVVHNAGITRDKLLANMKADRWDPVVAVNLAAQLRINERLLAAGVAGLLAAGVAGLRIVSLASTSGIAGNKGQTNYAYSKAGVIGQTAATAGIVAETGGTANAVAPGFIETEMTARMPFVTRNVASMLPSLAQGGKPVDIAEAICFLASDAARGVNGQTLRVCGQHLVGK</sequence>
<comment type="similarity">
    <text evidence="1">Belongs to the short-chain dehydrogenases/reductases (SDR) family.</text>
</comment>
<comment type="caution">
    <text evidence="3">The sequence shown here is derived from an EMBL/GenBank/DDBJ whole genome shotgun (WGS) entry which is preliminary data.</text>
</comment>
<evidence type="ECO:0000256" key="1">
    <source>
        <dbReference type="ARBA" id="ARBA00006484"/>
    </source>
</evidence>
<accession>A0ABN2NFN4</accession>
<evidence type="ECO:0000313" key="3">
    <source>
        <dbReference type="EMBL" id="GAA1865563.1"/>
    </source>
</evidence>
<protein>
    <submittedName>
        <fullName evidence="3">3-oxoacyl-ACP reductase</fullName>
    </submittedName>
</protein>
<dbReference type="SMART" id="SM00822">
    <property type="entry name" value="PKS_KR"/>
    <property type="match status" value="1"/>
</dbReference>
<dbReference type="Gene3D" id="3.40.50.720">
    <property type="entry name" value="NAD(P)-binding Rossmann-like Domain"/>
    <property type="match status" value="2"/>
</dbReference>
<dbReference type="SUPFAM" id="SSF51735">
    <property type="entry name" value="NAD(P)-binding Rossmann-fold domains"/>
    <property type="match status" value="1"/>
</dbReference>
<dbReference type="PANTHER" id="PTHR42760:SF78">
    <property type="entry name" value="3-OXOACYL-[ACYL-CARRIER-PROTEIN] REDUCTASE [NADH]"/>
    <property type="match status" value="1"/>
</dbReference>
<name>A0ABN2NFN4_9MICO</name>